<dbReference type="InterPro" id="IPR039420">
    <property type="entry name" value="WalR-like"/>
</dbReference>
<evidence type="ECO:0000256" key="2">
    <source>
        <dbReference type="PROSITE-ProRule" id="PRU00169"/>
    </source>
</evidence>
<organism evidence="5 6">
    <name type="scientific">Roseivirga pacifica</name>
    <dbReference type="NCBI Taxonomy" id="1267423"/>
    <lineage>
        <taxon>Bacteria</taxon>
        <taxon>Pseudomonadati</taxon>
        <taxon>Bacteroidota</taxon>
        <taxon>Cytophagia</taxon>
        <taxon>Cytophagales</taxon>
        <taxon>Roseivirgaceae</taxon>
        <taxon>Roseivirga</taxon>
    </lineage>
</organism>
<dbReference type="RefSeq" id="WP_090256780.1">
    <property type="nucleotide sequence ID" value="NZ_FOIR01000001.1"/>
</dbReference>
<dbReference type="GO" id="GO:0006355">
    <property type="term" value="P:regulation of DNA-templated transcription"/>
    <property type="evidence" value="ECO:0007669"/>
    <property type="project" value="InterPro"/>
</dbReference>
<name>A0A1I0MKU5_9BACT</name>
<feature type="domain" description="Response regulatory" evidence="4">
    <location>
        <begin position="4"/>
        <end position="119"/>
    </location>
</feature>
<evidence type="ECO:0000259" key="4">
    <source>
        <dbReference type="PROSITE" id="PS50110"/>
    </source>
</evidence>
<dbReference type="SMART" id="SM00421">
    <property type="entry name" value="HTH_LUXR"/>
    <property type="match status" value="1"/>
</dbReference>
<dbReference type="SUPFAM" id="SSF52172">
    <property type="entry name" value="CheY-like"/>
    <property type="match status" value="1"/>
</dbReference>
<dbReference type="GeneID" id="99985230"/>
<dbReference type="InterPro" id="IPR011006">
    <property type="entry name" value="CheY-like_superfamily"/>
</dbReference>
<dbReference type="InterPro" id="IPR016032">
    <property type="entry name" value="Sig_transdc_resp-reg_C-effctor"/>
</dbReference>
<dbReference type="PRINTS" id="PR00038">
    <property type="entry name" value="HTHLUXR"/>
</dbReference>
<dbReference type="CDD" id="cd17534">
    <property type="entry name" value="REC_DC-like"/>
    <property type="match status" value="1"/>
</dbReference>
<dbReference type="Gene3D" id="3.40.50.2300">
    <property type="match status" value="1"/>
</dbReference>
<dbReference type="Pfam" id="PF00196">
    <property type="entry name" value="GerE"/>
    <property type="match status" value="1"/>
</dbReference>
<dbReference type="EMBL" id="FOIR01000001">
    <property type="protein sequence ID" value="SEV88685.1"/>
    <property type="molecule type" value="Genomic_DNA"/>
</dbReference>
<dbReference type="GO" id="GO:0000160">
    <property type="term" value="P:phosphorelay signal transduction system"/>
    <property type="evidence" value="ECO:0007669"/>
    <property type="project" value="InterPro"/>
</dbReference>
<dbReference type="Gene3D" id="1.10.10.10">
    <property type="entry name" value="Winged helix-like DNA-binding domain superfamily/Winged helix DNA-binding domain"/>
    <property type="match status" value="1"/>
</dbReference>
<dbReference type="SMART" id="SM00448">
    <property type="entry name" value="REC"/>
    <property type="match status" value="1"/>
</dbReference>
<evidence type="ECO:0000256" key="1">
    <source>
        <dbReference type="ARBA" id="ARBA00023125"/>
    </source>
</evidence>
<dbReference type="CDD" id="cd06170">
    <property type="entry name" value="LuxR_C_like"/>
    <property type="match status" value="1"/>
</dbReference>
<dbReference type="AlphaFoldDB" id="A0A1I0MKU5"/>
<dbReference type="PROSITE" id="PS50110">
    <property type="entry name" value="RESPONSE_REGULATORY"/>
    <property type="match status" value="1"/>
</dbReference>
<dbReference type="SUPFAM" id="SSF46894">
    <property type="entry name" value="C-terminal effector domain of the bipartite response regulators"/>
    <property type="match status" value="1"/>
</dbReference>
<evidence type="ECO:0000313" key="5">
    <source>
        <dbReference type="EMBL" id="SEV88685.1"/>
    </source>
</evidence>
<feature type="domain" description="HTH luxR-type" evidence="3">
    <location>
        <begin position="133"/>
        <end position="199"/>
    </location>
</feature>
<dbReference type="STRING" id="1267423.SAMN05216290_0469"/>
<keyword evidence="2" id="KW-0597">Phosphoprotein</keyword>
<feature type="modified residue" description="4-aspartylphosphate" evidence="2">
    <location>
        <position position="54"/>
    </location>
</feature>
<evidence type="ECO:0000259" key="3">
    <source>
        <dbReference type="PROSITE" id="PS50043"/>
    </source>
</evidence>
<dbReference type="Proteomes" id="UP000199437">
    <property type="component" value="Unassembled WGS sequence"/>
</dbReference>
<dbReference type="Pfam" id="PF00072">
    <property type="entry name" value="Response_reg"/>
    <property type="match status" value="1"/>
</dbReference>
<dbReference type="InterPro" id="IPR001789">
    <property type="entry name" value="Sig_transdc_resp-reg_receiver"/>
</dbReference>
<gene>
    <name evidence="5" type="ORF">SAMN05216290_0469</name>
</gene>
<keyword evidence="6" id="KW-1185">Reference proteome</keyword>
<protein>
    <submittedName>
        <fullName evidence="5">DNA-binding response regulator, NarL/FixJ family, contains REC and HTH domains</fullName>
    </submittedName>
</protein>
<dbReference type="OrthoDB" id="965844at2"/>
<proteinExistence type="predicted"/>
<evidence type="ECO:0000313" key="6">
    <source>
        <dbReference type="Proteomes" id="UP000199437"/>
    </source>
</evidence>
<dbReference type="PROSITE" id="PS50043">
    <property type="entry name" value="HTH_LUXR_2"/>
    <property type="match status" value="1"/>
</dbReference>
<dbReference type="InterPro" id="IPR000792">
    <property type="entry name" value="Tscrpt_reg_LuxR_C"/>
</dbReference>
<keyword evidence="1 5" id="KW-0238">DNA-binding</keyword>
<accession>A0A1I0MKU5</accession>
<reference evidence="6" key="1">
    <citation type="submission" date="2016-10" db="EMBL/GenBank/DDBJ databases">
        <authorList>
            <person name="Varghese N."/>
            <person name="Submissions S."/>
        </authorList>
    </citation>
    <scope>NUCLEOTIDE SEQUENCE [LARGE SCALE GENOMIC DNA]</scope>
    <source>
        <strain evidence="6">CGMCC 1.12402</strain>
    </source>
</reference>
<sequence>MKKNVLVLENEVLIADDLCDTLEDLGYAVFEPALTYQAAINTLDSENVDIAILDIDLGSKKTGMDVAMYIRTNHNIPFVYLSSHSDQKTIELAKNTMPYAFLVKPFVSADVLTALEIALNNHAWYASAKLTPSQSEVFDLTPMEKVIVRLIAENKTTKEIADELFISQSTVKNHRHNICVKLELTAGTHSLSKWAIEHKHSLN</sequence>
<dbReference type="GO" id="GO:0003677">
    <property type="term" value="F:DNA binding"/>
    <property type="evidence" value="ECO:0007669"/>
    <property type="project" value="UniProtKB-KW"/>
</dbReference>
<dbReference type="InterPro" id="IPR036388">
    <property type="entry name" value="WH-like_DNA-bd_sf"/>
</dbReference>
<dbReference type="PANTHER" id="PTHR43214">
    <property type="entry name" value="TWO-COMPONENT RESPONSE REGULATOR"/>
    <property type="match status" value="1"/>
</dbReference>